<dbReference type="InterPro" id="IPR019657">
    <property type="entry name" value="ComFB"/>
</dbReference>
<sequence>MVHNYTEEAVRRALPDVLQEYRLAHPDTCDCQRCREDILALSLNQLPPHYVASNEGTIFTKVSFDQIGGKAQVIAAITNAIKTVSAHPRH</sequence>
<dbReference type="AlphaFoldDB" id="A0A1B7LE80"/>
<proteinExistence type="predicted"/>
<dbReference type="Pfam" id="PF10719">
    <property type="entry name" value="ComFB"/>
    <property type="match status" value="1"/>
</dbReference>
<protein>
    <submittedName>
        <fullName evidence="1">Competence protein ComFB</fullName>
    </submittedName>
</protein>
<dbReference type="OrthoDB" id="5616024at2"/>
<gene>
    <name evidence="1" type="ORF">A6M21_10815</name>
</gene>
<reference evidence="1 2" key="1">
    <citation type="submission" date="2016-04" db="EMBL/GenBank/DDBJ databases">
        <authorList>
            <person name="Evans L.H."/>
            <person name="Alamgir A."/>
            <person name="Owens N."/>
            <person name="Weber N.D."/>
            <person name="Virtaneva K."/>
            <person name="Barbian K."/>
            <person name="Babar A."/>
            <person name="Rosenke K."/>
        </authorList>
    </citation>
    <scope>NUCLEOTIDE SEQUENCE [LARGE SCALE GENOMIC DNA]</scope>
    <source>
        <strain evidence="1 2">LMa1</strain>
    </source>
</reference>
<comment type="caution">
    <text evidence="1">The sequence shown here is derived from an EMBL/GenBank/DDBJ whole genome shotgun (WGS) entry which is preliminary data.</text>
</comment>
<accession>A0A1B7LE80</accession>
<dbReference type="EMBL" id="LYVF01000164">
    <property type="protein sequence ID" value="OAT81364.1"/>
    <property type="molecule type" value="Genomic_DNA"/>
</dbReference>
<dbReference type="RefSeq" id="WP_066668501.1">
    <property type="nucleotide sequence ID" value="NZ_LYVF01000164.1"/>
</dbReference>
<dbReference type="Proteomes" id="UP000078532">
    <property type="component" value="Unassembled WGS sequence"/>
</dbReference>
<organism evidence="1 2">
    <name type="scientific">Desulfotomaculum copahuensis</name>
    <dbReference type="NCBI Taxonomy" id="1838280"/>
    <lineage>
        <taxon>Bacteria</taxon>
        <taxon>Bacillati</taxon>
        <taxon>Bacillota</taxon>
        <taxon>Clostridia</taxon>
        <taxon>Eubacteriales</taxon>
        <taxon>Desulfotomaculaceae</taxon>
        <taxon>Desulfotomaculum</taxon>
    </lineage>
</organism>
<evidence type="ECO:0000313" key="2">
    <source>
        <dbReference type="Proteomes" id="UP000078532"/>
    </source>
</evidence>
<name>A0A1B7LE80_9FIRM</name>
<dbReference type="STRING" id="1838280.A6M21_10815"/>
<keyword evidence="2" id="KW-1185">Reference proteome</keyword>
<evidence type="ECO:0000313" key="1">
    <source>
        <dbReference type="EMBL" id="OAT81364.1"/>
    </source>
</evidence>